<gene>
    <name evidence="2" type="ORF">BJ875DRAFT_225711</name>
</gene>
<dbReference type="EMBL" id="MU251406">
    <property type="protein sequence ID" value="KAG9236499.1"/>
    <property type="molecule type" value="Genomic_DNA"/>
</dbReference>
<proteinExistence type="predicted"/>
<comment type="caution">
    <text evidence="2">The sequence shown here is derived from an EMBL/GenBank/DDBJ whole genome shotgun (WGS) entry which is preliminary data.</text>
</comment>
<accession>A0A9P7YMP6</accession>
<feature type="compositionally biased region" description="Basic and acidic residues" evidence="1">
    <location>
        <begin position="184"/>
        <end position="198"/>
    </location>
</feature>
<reference evidence="2" key="1">
    <citation type="journal article" date="2021" name="IMA Fungus">
        <title>Genomic characterization of three marine fungi, including Emericellopsis atlantica sp. nov. with signatures of a generalist lifestyle and marine biomass degradation.</title>
        <authorList>
            <person name="Hagestad O.C."/>
            <person name="Hou L."/>
            <person name="Andersen J.H."/>
            <person name="Hansen E.H."/>
            <person name="Altermark B."/>
            <person name="Li C."/>
            <person name="Kuhnert E."/>
            <person name="Cox R.J."/>
            <person name="Crous P.W."/>
            <person name="Spatafora J.W."/>
            <person name="Lail K."/>
            <person name="Amirebrahimi M."/>
            <person name="Lipzen A."/>
            <person name="Pangilinan J."/>
            <person name="Andreopoulos W."/>
            <person name="Hayes R.D."/>
            <person name="Ng V."/>
            <person name="Grigoriev I.V."/>
            <person name="Jackson S.A."/>
            <person name="Sutton T.D.S."/>
            <person name="Dobson A.D.W."/>
            <person name="Rama T."/>
        </authorList>
    </citation>
    <scope>NUCLEOTIDE SEQUENCE</scope>
    <source>
        <strain evidence="2">TRa018bII</strain>
    </source>
</reference>
<feature type="compositionally biased region" description="Polar residues" evidence="1">
    <location>
        <begin position="227"/>
        <end position="237"/>
    </location>
</feature>
<protein>
    <submittedName>
        <fullName evidence="2">Uncharacterized protein</fullName>
    </submittedName>
</protein>
<name>A0A9P7YMP6_9HELO</name>
<dbReference type="AlphaFoldDB" id="A0A9P7YMP6"/>
<dbReference type="Proteomes" id="UP000824998">
    <property type="component" value="Unassembled WGS sequence"/>
</dbReference>
<evidence type="ECO:0000313" key="3">
    <source>
        <dbReference type="Proteomes" id="UP000824998"/>
    </source>
</evidence>
<dbReference type="SUPFAM" id="SSF58100">
    <property type="entry name" value="Bacterial hemolysins"/>
    <property type="match status" value="1"/>
</dbReference>
<keyword evidence="3" id="KW-1185">Reference proteome</keyword>
<organism evidence="2 3">
    <name type="scientific">Amylocarpus encephaloides</name>
    <dbReference type="NCBI Taxonomy" id="45428"/>
    <lineage>
        <taxon>Eukaryota</taxon>
        <taxon>Fungi</taxon>
        <taxon>Dikarya</taxon>
        <taxon>Ascomycota</taxon>
        <taxon>Pezizomycotina</taxon>
        <taxon>Leotiomycetes</taxon>
        <taxon>Helotiales</taxon>
        <taxon>Helotiales incertae sedis</taxon>
        <taxon>Amylocarpus</taxon>
    </lineage>
</organism>
<feature type="region of interest" description="Disordered" evidence="1">
    <location>
        <begin position="366"/>
        <end position="386"/>
    </location>
</feature>
<feature type="compositionally biased region" description="Basic and acidic residues" evidence="1">
    <location>
        <begin position="257"/>
        <end position="272"/>
    </location>
</feature>
<sequence>MVQVHYARCQQALSTRLPSTGMMTTAPEPAVANMPTPSQTAMVGADQLWKYQLRQENAALQEQIQALPALSTTLLEVKNFVAELATEVGKFKVDRQKMVEQRREDVARFDACLAEMQKKIGVTQKEVDELMMQRKRKRDDEQSQDSARKLLETALAGLDDQRDNVPRDSIPLDGGKLDTINRTSQERPPKVATREARRPSNRQAAGVGRQNTHQSLEAQPPRDSTETPETITSNMSAQRVEPSPIVQPPNTVVKSTKAKEKAPNKTPQKDTSEVSISQNGRSINDYLQRGVNFYSGYPAMTNEEDMGFANAWIQGLDDPQAINHLVDTLLYNHQSRTNVDGIIHVLCRWSDIEQGLIEAKMISAKDVEPQRGSGKRRRLDGKNQGN</sequence>
<feature type="region of interest" description="Disordered" evidence="1">
    <location>
        <begin position="154"/>
        <end position="277"/>
    </location>
</feature>
<evidence type="ECO:0000256" key="1">
    <source>
        <dbReference type="SAM" id="MobiDB-lite"/>
    </source>
</evidence>
<evidence type="ECO:0000313" key="2">
    <source>
        <dbReference type="EMBL" id="KAG9236499.1"/>
    </source>
</evidence>